<dbReference type="GO" id="GO:0019700">
    <property type="term" value="P:organic phosphonate catabolic process"/>
    <property type="evidence" value="ECO:0007669"/>
    <property type="project" value="UniProtKB-UniRule"/>
</dbReference>
<dbReference type="NCBIfam" id="TIGR02326">
    <property type="entry name" value="transamin_PhnW"/>
    <property type="match status" value="1"/>
</dbReference>
<feature type="domain" description="Aminotransferase class V" evidence="10">
    <location>
        <begin position="50"/>
        <end position="328"/>
    </location>
</feature>
<comment type="function">
    <text evidence="7">Involved in phosphonate degradation.</text>
</comment>
<evidence type="ECO:0000259" key="10">
    <source>
        <dbReference type="Pfam" id="PF00266"/>
    </source>
</evidence>
<dbReference type="InterPro" id="IPR015424">
    <property type="entry name" value="PyrdxlP-dep_Trfase"/>
</dbReference>
<organism evidence="11 12">
    <name type="scientific">Staphylococcus ureilyticus</name>
    <name type="common">Staphylococcus cohnii subsp. urealyticus</name>
    <dbReference type="NCBI Taxonomy" id="94138"/>
    <lineage>
        <taxon>Bacteria</taxon>
        <taxon>Bacillati</taxon>
        <taxon>Bacillota</taxon>
        <taxon>Bacilli</taxon>
        <taxon>Bacillales</taxon>
        <taxon>Staphylococcaceae</taxon>
        <taxon>Staphylococcus</taxon>
        <taxon>Staphylococcus cohnii species complex</taxon>
    </lineage>
</organism>
<dbReference type="EC" id="2.6.1.37" evidence="7"/>
<dbReference type="GO" id="GO:0047304">
    <property type="term" value="F:2-aminoethylphosphonate-pyruvate transaminase activity"/>
    <property type="evidence" value="ECO:0007669"/>
    <property type="project" value="UniProtKB-UniRule"/>
</dbReference>
<evidence type="ECO:0000256" key="2">
    <source>
        <dbReference type="ARBA" id="ARBA00022576"/>
    </source>
</evidence>
<dbReference type="SUPFAM" id="SSF53383">
    <property type="entry name" value="PLP-dependent transferases"/>
    <property type="match status" value="1"/>
</dbReference>
<dbReference type="AlphaFoldDB" id="A0AB34AJU3"/>
<feature type="modified residue" description="N6-(pyridoxal phosphate)lysine" evidence="7 9">
    <location>
        <position position="192"/>
    </location>
</feature>
<dbReference type="InterPro" id="IPR015422">
    <property type="entry name" value="PyrdxlP-dep_Trfase_small"/>
</dbReference>
<evidence type="ECO:0000256" key="4">
    <source>
        <dbReference type="ARBA" id="ARBA00022898"/>
    </source>
</evidence>
<dbReference type="Gene3D" id="3.40.640.10">
    <property type="entry name" value="Type I PLP-dependent aspartate aminotransferase-like (Major domain)"/>
    <property type="match status" value="1"/>
</dbReference>
<comment type="subunit">
    <text evidence="7">Homodimer.</text>
</comment>
<comment type="similarity">
    <text evidence="7">Belongs to the class-V pyridoxal-phosphate-dependent aminotransferase family. PhnW subfamily.</text>
</comment>
<evidence type="ECO:0000313" key="12">
    <source>
        <dbReference type="Proteomes" id="UP000321839"/>
    </source>
</evidence>
<dbReference type="PANTHER" id="PTHR42778:SF1">
    <property type="entry name" value="2-AMINOETHYLPHOSPHONATE--PYRUVATE TRANSAMINASE"/>
    <property type="match status" value="1"/>
</dbReference>
<dbReference type="InterPro" id="IPR000192">
    <property type="entry name" value="Aminotrans_V_dom"/>
</dbReference>
<dbReference type="Pfam" id="PF00266">
    <property type="entry name" value="Aminotran_5"/>
    <property type="match status" value="1"/>
</dbReference>
<evidence type="ECO:0000313" key="11">
    <source>
        <dbReference type="EMBL" id="GEQ03354.1"/>
    </source>
</evidence>
<evidence type="ECO:0000256" key="5">
    <source>
        <dbReference type="ARBA" id="ARBA00023317"/>
    </source>
</evidence>
<name>A0AB34AJU3_STAUR</name>
<keyword evidence="3 7" id="KW-0808">Transferase</keyword>
<sequence length="365" mass="41479">MEQLKLLTPGPLTTTHTVKETMILDRCTWDDDYKNLTQSIRQRLLEIAKVNAENYTTILQQGSGSFVVESVIQTAISSTDHVLIISNGAYGKRMIDMAYVAGKKITELNISFDVIPSLAKIQQVLEENPTITHIAFVHCETTTGILNPIESICTLAKKFNKKIIVDAMSSFGGVPIEVEKLQIDFLVSSANKCIQGVPGFGFVIAKKESLEKTKGNARSVSLDLYDQWIVMKDSGKWRFTSPTHVVAAFHQAILELENEGGVEARYERYLTNNQYIIQSMQQLGFKPYIDDEYQSPIITTFLYPDTNFEFDDFYQYMKKNNFVLYPGKLMDVPSFRVGNIGDLYRQDFEVMIQHIKNFNAQRSIK</sequence>
<protein>
    <recommendedName>
        <fullName evidence="7">2-aminoethylphosphonate--pyruvate transaminase</fullName>
        <ecNumber evidence="7">2.6.1.37</ecNumber>
    </recommendedName>
    <alternativeName>
        <fullName evidence="7">2-aminoethylphosphonate aminotransferase</fullName>
    </alternativeName>
    <alternativeName>
        <fullName evidence="7">AEP transaminase</fullName>
        <shortName evidence="7">AEPT</shortName>
    </alternativeName>
</protein>
<gene>
    <name evidence="7 11" type="primary">phnW</name>
    <name evidence="11" type="ORF">SCO02_17950</name>
</gene>
<dbReference type="EMBL" id="BKAW01000008">
    <property type="protein sequence ID" value="GEQ03354.1"/>
    <property type="molecule type" value="Genomic_DNA"/>
</dbReference>
<dbReference type="PIRSF" id="PIRSF000524">
    <property type="entry name" value="SPT"/>
    <property type="match status" value="1"/>
</dbReference>
<dbReference type="NCBIfam" id="NF010006">
    <property type="entry name" value="PRK13479.1"/>
    <property type="match status" value="1"/>
</dbReference>
<keyword evidence="2 7" id="KW-0032">Aminotransferase</keyword>
<dbReference type="InterPro" id="IPR012703">
    <property type="entry name" value="NH2EtPonate_pyrv_transaminase"/>
</dbReference>
<evidence type="ECO:0000256" key="3">
    <source>
        <dbReference type="ARBA" id="ARBA00022679"/>
    </source>
</evidence>
<comment type="caution">
    <text evidence="11">The sequence shown here is derived from an EMBL/GenBank/DDBJ whole genome shotgun (WGS) entry which is preliminary data.</text>
</comment>
<keyword evidence="4 7" id="KW-0663">Pyridoxal phosphate</keyword>
<dbReference type="Proteomes" id="UP000321839">
    <property type="component" value="Unassembled WGS sequence"/>
</dbReference>
<dbReference type="RefSeq" id="WP_073344539.1">
    <property type="nucleotide sequence ID" value="NZ_BKAW01000008.1"/>
</dbReference>
<keyword evidence="12" id="KW-1185">Reference proteome</keyword>
<dbReference type="InterPro" id="IPR015421">
    <property type="entry name" value="PyrdxlP-dep_Trfase_major"/>
</dbReference>
<evidence type="ECO:0000256" key="9">
    <source>
        <dbReference type="PIRSR" id="PIRSR000524-50"/>
    </source>
</evidence>
<evidence type="ECO:0000256" key="7">
    <source>
        <dbReference type="HAMAP-Rule" id="MF_01376"/>
    </source>
</evidence>
<keyword evidence="5 7" id="KW-0670">Pyruvate</keyword>
<dbReference type="PANTHER" id="PTHR42778">
    <property type="entry name" value="2-AMINOETHYLPHOSPHONATE--PYRUVATE TRANSAMINASE"/>
    <property type="match status" value="1"/>
</dbReference>
<dbReference type="HAMAP" id="MF_01376">
    <property type="entry name" value="PhnW_aminotrans_5"/>
    <property type="match status" value="1"/>
</dbReference>
<evidence type="ECO:0000256" key="8">
    <source>
        <dbReference type="PIRSR" id="PIRSR000524-1"/>
    </source>
</evidence>
<evidence type="ECO:0000256" key="6">
    <source>
        <dbReference type="ARBA" id="ARBA00049460"/>
    </source>
</evidence>
<comment type="catalytic activity">
    <reaction evidence="6 7">
        <text>(2-aminoethyl)phosphonate + pyruvate = phosphonoacetaldehyde + L-alanine</text>
        <dbReference type="Rhea" id="RHEA:17021"/>
        <dbReference type="ChEBI" id="CHEBI:15361"/>
        <dbReference type="ChEBI" id="CHEBI:57418"/>
        <dbReference type="ChEBI" id="CHEBI:57972"/>
        <dbReference type="ChEBI" id="CHEBI:58383"/>
        <dbReference type="EC" id="2.6.1.37"/>
    </reaction>
</comment>
<proteinExistence type="inferred from homology"/>
<dbReference type="Gene3D" id="3.90.1150.10">
    <property type="entry name" value="Aspartate Aminotransferase, domain 1"/>
    <property type="match status" value="1"/>
</dbReference>
<dbReference type="NCBIfam" id="TIGR03301">
    <property type="entry name" value="PhnW-AepZ"/>
    <property type="match status" value="1"/>
</dbReference>
<feature type="binding site" evidence="8">
    <location>
        <position position="336"/>
    </location>
    <ligand>
        <name>substrate</name>
    </ligand>
</feature>
<evidence type="ECO:0000256" key="1">
    <source>
        <dbReference type="ARBA" id="ARBA00001933"/>
    </source>
</evidence>
<comment type="cofactor">
    <cofactor evidence="1 7 9">
        <name>pyridoxal 5'-phosphate</name>
        <dbReference type="ChEBI" id="CHEBI:597326"/>
    </cofactor>
</comment>
<accession>A0AB34AJU3</accession>
<dbReference type="InterPro" id="IPR024169">
    <property type="entry name" value="SP_NH2Trfase/AEP_transaminase"/>
</dbReference>
<reference evidence="11 12" key="1">
    <citation type="submission" date="2019-07" db="EMBL/GenBank/DDBJ databases">
        <title>Whole genome shotgun sequence of Staphylococcus cohnii subsp. urealyticus NBRC 109766.</title>
        <authorList>
            <person name="Hosoyama A."/>
            <person name="Uohara A."/>
            <person name="Ohji S."/>
            <person name="Ichikawa N."/>
        </authorList>
    </citation>
    <scope>NUCLEOTIDE SEQUENCE [LARGE SCALE GENOMIC DNA]</scope>
    <source>
        <strain evidence="11 12">NBRC 109766</strain>
    </source>
</reference>